<dbReference type="InterPro" id="IPR018606">
    <property type="entry name" value="Arb1"/>
</dbReference>
<dbReference type="OrthoDB" id="435402at2759"/>
<dbReference type="GO" id="GO:0033167">
    <property type="term" value="C:ARC complex"/>
    <property type="evidence" value="ECO:0007669"/>
    <property type="project" value="InterPro"/>
</dbReference>
<dbReference type="AlphaFoldDB" id="A0A0N1H6Q1"/>
<dbReference type="RefSeq" id="XP_017998416.1">
    <property type="nucleotide sequence ID" value="XM_018141015.1"/>
</dbReference>
<evidence type="ECO:0000256" key="1">
    <source>
        <dbReference type="SAM" id="MobiDB-lite"/>
    </source>
</evidence>
<evidence type="ECO:0000313" key="3">
    <source>
        <dbReference type="Proteomes" id="UP000038010"/>
    </source>
</evidence>
<feature type="region of interest" description="Disordered" evidence="1">
    <location>
        <begin position="1"/>
        <end position="94"/>
    </location>
</feature>
<proteinExistence type="predicted"/>
<dbReference type="STRING" id="1664694.A0A0N1H6Q1"/>
<reference evidence="2 3" key="1">
    <citation type="submission" date="2015-06" db="EMBL/GenBank/DDBJ databases">
        <title>Draft genome of the ant-associated black yeast Phialophora attae CBS 131958.</title>
        <authorList>
            <person name="Moreno L.F."/>
            <person name="Stielow B.J."/>
            <person name="de Hoog S."/>
            <person name="Vicente V.A."/>
            <person name="Weiss V.A."/>
            <person name="de Vries M."/>
            <person name="Cruz L.M."/>
            <person name="Souza E.M."/>
        </authorList>
    </citation>
    <scope>NUCLEOTIDE SEQUENCE [LARGE SCALE GENOMIC DNA]</scope>
    <source>
        <strain evidence="2 3">CBS 131958</strain>
    </source>
</reference>
<feature type="region of interest" description="Disordered" evidence="1">
    <location>
        <begin position="499"/>
        <end position="542"/>
    </location>
</feature>
<dbReference type="Proteomes" id="UP000038010">
    <property type="component" value="Unassembled WGS sequence"/>
</dbReference>
<keyword evidence="3" id="KW-1185">Reference proteome</keyword>
<dbReference type="GO" id="GO:0031047">
    <property type="term" value="P:regulatory ncRNA-mediated gene silencing"/>
    <property type="evidence" value="ECO:0007669"/>
    <property type="project" value="InterPro"/>
</dbReference>
<dbReference type="GeneID" id="28732896"/>
<feature type="compositionally biased region" description="Acidic residues" evidence="1">
    <location>
        <begin position="49"/>
        <end position="59"/>
    </location>
</feature>
<organism evidence="2 3">
    <name type="scientific">Cyphellophora attinorum</name>
    <dbReference type="NCBI Taxonomy" id="1664694"/>
    <lineage>
        <taxon>Eukaryota</taxon>
        <taxon>Fungi</taxon>
        <taxon>Dikarya</taxon>
        <taxon>Ascomycota</taxon>
        <taxon>Pezizomycotina</taxon>
        <taxon>Eurotiomycetes</taxon>
        <taxon>Chaetothyriomycetidae</taxon>
        <taxon>Chaetothyriales</taxon>
        <taxon>Cyphellophoraceae</taxon>
        <taxon>Cyphellophora</taxon>
    </lineage>
</organism>
<dbReference type="Pfam" id="PF09692">
    <property type="entry name" value="Arb1"/>
    <property type="match status" value="1"/>
</dbReference>
<feature type="compositionally biased region" description="Polar residues" evidence="1">
    <location>
        <begin position="14"/>
        <end position="30"/>
    </location>
</feature>
<sequence>MAVPNSPVEGGREGTQSSNHQTHPQFNGSEALQPVQPPHSELASHSHEDEEGEDEEERGEEMTVTNQPASKRKKKRSKPKSKRGLNAPTGYEEWFADPPVTPEVHAEEQELYAQDIPFIERILTAIQRFERTRKLTPTRRDIFYKYLAYGGLDVSPNMFQTVDEVQKKEMSKEELAVALSQVSIGTDKYDVGSENALYEVDFLGCAKAFLSRRAIDIWGLDTRDKTVEVTTTLERFMDYLLQHDVCQEYRTEVLETRNFCRQATDELCACAEAGRQLPGDFNIACSTLLEGSYSRNYDGKTYWGPERDDEWNFVGFTPDIASQIMSYAMAGAAPENIWDEYQGQLTDPNDGLSVVQTKEFAGFEITHIIPPSKECLKMYKTDCKDYRPVGVVRAIPWTDPAGPPEDLTPDERAQIEAQQSTAKNTEHEEYVFLIEQNIQHNMRVGMKLQATLHKVSCGIWFFDDFQKVFPHFDTFIANDLMTDYQTPVWLKGSVPYEEERERERLLEAEKAEPEAEPDAKPEQEREHDNGHDDSTNGDAEHL</sequence>
<dbReference type="EMBL" id="LFJN01000019">
    <property type="protein sequence ID" value="KPI38453.1"/>
    <property type="molecule type" value="Genomic_DNA"/>
</dbReference>
<protein>
    <submittedName>
        <fullName evidence="2">Argonaute-binding protein 1</fullName>
    </submittedName>
</protein>
<comment type="caution">
    <text evidence="2">The sequence shown here is derived from an EMBL/GenBank/DDBJ whole genome shotgun (WGS) entry which is preliminary data.</text>
</comment>
<evidence type="ECO:0000313" key="2">
    <source>
        <dbReference type="EMBL" id="KPI38453.1"/>
    </source>
</evidence>
<feature type="compositionally biased region" description="Basic residues" evidence="1">
    <location>
        <begin position="70"/>
        <end position="83"/>
    </location>
</feature>
<gene>
    <name evidence="2" type="ORF">AB675_12110</name>
</gene>
<accession>A0A0N1H6Q1</accession>
<dbReference type="VEuPathDB" id="FungiDB:AB675_12110"/>
<name>A0A0N1H6Q1_9EURO</name>